<accession>A0DB31</accession>
<keyword evidence="3" id="KW-1185">Reference proteome</keyword>
<dbReference type="EMBL" id="CT868363">
    <property type="protein sequence ID" value="CAK80248.1"/>
    <property type="molecule type" value="Genomic_DNA"/>
</dbReference>
<keyword evidence="1" id="KW-0175">Coiled coil</keyword>
<organism evidence="2 3">
    <name type="scientific">Paramecium tetraurelia</name>
    <dbReference type="NCBI Taxonomy" id="5888"/>
    <lineage>
        <taxon>Eukaryota</taxon>
        <taxon>Sar</taxon>
        <taxon>Alveolata</taxon>
        <taxon>Ciliophora</taxon>
        <taxon>Intramacronucleata</taxon>
        <taxon>Oligohymenophorea</taxon>
        <taxon>Peniculida</taxon>
        <taxon>Parameciidae</taxon>
        <taxon>Paramecium</taxon>
    </lineage>
</organism>
<dbReference type="HOGENOM" id="CLU_2282885_0_0_1"/>
<dbReference type="InParanoid" id="A0DB31"/>
<evidence type="ECO:0000313" key="3">
    <source>
        <dbReference type="Proteomes" id="UP000000600"/>
    </source>
</evidence>
<feature type="coiled-coil region" evidence="1">
    <location>
        <begin position="6"/>
        <end position="47"/>
    </location>
</feature>
<dbReference type="AlphaFoldDB" id="A0DB31"/>
<dbReference type="OrthoDB" id="309705at2759"/>
<proteinExistence type="predicted"/>
<gene>
    <name evidence="2" type="ORF">GSPATT00015142001</name>
</gene>
<dbReference type="GeneID" id="5033418"/>
<dbReference type="RefSeq" id="XP_001447645.1">
    <property type="nucleotide sequence ID" value="XM_001447608.1"/>
</dbReference>
<dbReference type="Proteomes" id="UP000000600">
    <property type="component" value="Unassembled WGS sequence"/>
</dbReference>
<evidence type="ECO:0000313" key="2">
    <source>
        <dbReference type="EMBL" id="CAK80248.1"/>
    </source>
</evidence>
<sequence length="102" mass="11888">MDGTAITQLKSQLQKLQEEREELSNDLQEERVVVTQMQQELASLKQKQQIQGGQLRDKELAIQDFNRMIKESETILKKLIETSNNFLKTLEGETNKLKNQKK</sequence>
<evidence type="ECO:0000256" key="1">
    <source>
        <dbReference type="SAM" id="Coils"/>
    </source>
</evidence>
<protein>
    <submittedName>
        <fullName evidence="2">Uncharacterized protein</fullName>
    </submittedName>
</protein>
<reference evidence="2 3" key="1">
    <citation type="journal article" date="2006" name="Nature">
        <title>Global trends of whole-genome duplications revealed by the ciliate Paramecium tetraurelia.</title>
        <authorList>
            <consortium name="Genoscope"/>
            <person name="Aury J.-M."/>
            <person name="Jaillon O."/>
            <person name="Duret L."/>
            <person name="Noel B."/>
            <person name="Jubin C."/>
            <person name="Porcel B.M."/>
            <person name="Segurens B."/>
            <person name="Daubin V."/>
            <person name="Anthouard V."/>
            <person name="Aiach N."/>
            <person name="Arnaiz O."/>
            <person name="Billaut A."/>
            <person name="Beisson J."/>
            <person name="Blanc I."/>
            <person name="Bouhouche K."/>
            <person name="Camara F."/>
            <person name="Duharcourt S."/>
            <person name="Guigo R."/>
            <person name="Gogendeau D."/>
            <person name="Katinka M."/>
            <person name="Keller A.-M."/>
            <person name="Kissmehl R."/>
            <person name="Klotz C."/>
            <person name="Koll F."/>
            <person name="Le Moue A."/>
            <person name="Lepere C."/>
            <person name="Malinsky S."/>
            <person name="Nowacki M."/>
            <person name="Nowak J.K."/>
            <person name="Plattner H."/>
            <person name="Poulain J."/>
            <person name="Ruiz F."/>
            <person name="Serrano V."/>
            <person name="Zagulski M."/>
            <person name="Dessen P."/>
            <person name="Betermier M."/>
            <person name="Weissenbach J."/>
            <person name="Scarpelli C."/>
            <person name="Schachter V."/>
            <person name="Sperling L."/>
            <person name="Meyer E."/>
            <person name="Cohen J."/>
            <person name="Wincker P."/>
        </authorList>
    </citation>
    <scope>NUCLEOTIDE SEQUENCE [LARGE SCALE GENOMIC DNA]</scope>
    <source>
        <strain evidence="2 3">Stock d4-2</strain>
    </source>
</reference>
<name>A0DB31_PARTE</name>
<dbReference type="KEGG" id="ptm:GSPATT00015142001"/>